<name>A0A9N8KU49_9PEZI</name>
<dbReference type="Proteomes" id="UP000745764">
    <property type="component" value="Unassembled WGS sequence"/>
</dbReference>
<evidence type="ECO:0000313" key="2">
    <source>
        <dbReference type="Proteomes" id="UP000745764"/>
    </source>
</evidence>
<reference evidence="1" key="1">
    <citation type="submission" date="2020-06" db="EMBL/GenBank/DDBJ databases">
        <authorList>
            <person name="Onetto C."/>
        </authorList>
    </citation>
    <scope>NUCLEOTIDE SEQUENCE</scope>
</reference>
<sequence>MASVNPLLLKGKKVCRFTKWLLNTQTKLRTAINRSSITTIAAATTTTNNHNKSCSHDCSKAKQQRRVHNEIFGWTSDAWDEMSMNTTSTTTSLYSPAPTTPSIGCMSREEALRCADDYTIRRIEKASMHNTTRHPRGRRPYIRVEGY</sequence>
<keyword evidence="2" id="KW-1185">Reference proteome</keyword>
<dbReference type="OrthoDB" id="3926854at2759"/>
<evidence type="ECO:0000313" key="1">
    <source>
        <dbReference type="EMBL" id="CAD0113892.1"/>
    </source>
</evidence>
<proteinExistence type="predicted"/>
<dbReference type="EMBL" id="CAINUL010000016">
    <property type="protein sequence ID" value="CAD0113892.1"/>
    <property type="molecule type" value="Genomic_DNA"/>
</dbReference>
<accession>A0A9N8KU49</accession>
<dbReference type="AlphaFoldDB" id="A0A9N8KU49"/>
<protein>
    <submittedName>
        <fullName evidence="1">Uncharacterized protein</fullName>
    </submittedName>
</protein>
<organism evidence="1 2">
    <name type="scientific">Aureobasidium uvarum</name>
    <dbReference type="NCBI Taxonomy" id="2773716"/>
    <lineage>
        <taxon>Eukaryota</taxon>
        <taxon>Fungi</taxon>
        <taxon>Dikarya</taxon>
        <taxon>Ascomycota</taxon>
        <taxon>Pezizomycotina</taxon>
        <taxon>Dothideomycetes</taxon>
        <taxon>Dothideomycetidae</taxon>
        <taxon>Dothideales</taxon>
        <taxon>Saccotheciaceae</taxon>
        <taxon>Aureobasidium</taxon>
    </lineage>
</organism>
<comment type="caution">
    <text evidence="1">The sequence shown here is derived from an EMBL/GenBank/DDBJ whole genome shotgun (WGS) entry which is preliminary data.</text>
</comment>
<gene>
    <name evidence="1" type="ORF">AWRI4620_LOCUS8147</name>
</gene>